<reference evidence="1 2" key="1">
    <citation type="submission" date="2017-10" db="EMBL/GenBank/DDBJ databases">
        <title>Characteristics and comparative genomic analysis of a novel Escherichia coli phage VB_EcoS-Golestan.</title>
        <authorList>
            <person name="Yazdi M."/>
            <person name="Bouzari M."/>
            <person name="Ghaemi E.A."/>
        </authorList>
    </citation>
    <scope>NUCLEOTIDE SEQUENCE [LARGE SCALE GENOMIC DNA]</scope>
</reference>
<accession>A0A2D2W4V5</accession>
<name>A0A2D2W4V5_9CAUD</name>
<gene>
    <name evidence="1" type="ORF">E1_52</name>
</gene>
<dbReference type="EMBL" id="MG099933">
    <property type="protein sequence ID" value="ATS93276.1"/>
    <property type="molecule type" value="Genomic_DNA"/>
</dbReference>
<evidence type="ECO:0000313" key="1">
    <source>
        <dbReference type="EMBL" id="ATS93276.1"/>
    </source>
</evidence>
<keyword evidence="2" id="KW-1185">Reference proteome</keyword>
<dbReference type="Proteomes" id="UP000240477">
    <property type="component" value="Segment"/>
</dbReference>
<protein>
    <submittedName>
        <fullName evidence="1">Uncharacterized protein</fullName>
    </submittedName>
</protein>
<sequence length="77" mass="9035">MIGRMGCSFREDDSIKYYFKIASNITDDGCYVELFPYNFCGPTKIVKFSIEDILDCSFYQSEGEWINAARRQKKPQR</sequence>
<proteinExistence type="predicted"/>
<evidence type="ECO:0000313" key="2">
    <source>
        <dbReference type="Proteomes" id="UP000240477"/>
    </source>
</evidence>
<organism evidence="1 2">
    <name type="scientific">Escherichia phage VB_EcoS-Golestan</name>
    <dbReference type="NCBI Taxonomy" id="2047801"/>
    <lineage>
        <taxon>Viruses</taxon>
        <taxon>Duplodnaviria</taxon>
        <taxon>Heunggongvirae</taxon>
        <taxon>Uroviricota</taxon>
        <taxon>Caudoviricetes</taxon>
        <taxon>Sarkviridae</taxon>
        <taxon>Guernseyvirinae</taxon>
        <taxon>Kagunavirus</taxon>
        <taxon>Kagunavirus golestan</taxon>
    </lineage>
</organism>